<sequence length="113" mass="12788">MTRETRRAFKQQFDFEDDEDDPYGGDDTEDEYLPRRTRAGEIDSDNSTSSESEPANPIPVSRRDRGRGRSYLGAVQSMLTQFGQGEKPVLKLTEALVPGHPHQHEVKLKQIAV</sequence>
<accession>A0A8S0YZ63</accession>
<reference evidence="2 3" key="1">
    <citation type="submission" date="2020-04" db="EMBL/GenBank/DDBJ databases">
        <authorList>
            <person name="Wallbank WR R."/>
            <person name="Pardo Diaz C."/>
            <person name="Kozak K."/>
            <person name="Martin S."/>
            <person name="Jiggins C."/>
            <person name="Moest M."/>
            <person name="Warren A I."/>
            <person name="Byers J.R.P. K."/>
            <person name="Montejo-Kovacevich G."/>
            <person name="Yen C E."/>
        </authorList>
    </citation>
    <scope>NUCLEOTIDE SEQUENCE [LARGE SCALE GENOMIC DNA]</scope>
</reference>
<organism evidence="2 3">
    <name type="scientific">Arctia plantaginis</name>
    <name type="common">Wood tiger moth</name>
    <name type="synonym">Phalaena plantaginis</name>
    <dbReference type="NCBI Taxonomy" id="874455"/>
    <lineage>
        <taxon>Eukaryota</taxon>
        <taxon>Metazoa</taxon>
        <taxon>Ecdysozoa</taxon>
        <taxon>Arthropoda</taxon>
        <taxon>Hexapoda</taxon>
        <taxon>Insecta</taxon>
        <taxon>Pterygota</taxon>
        <taxon>Neoptera</taxon>
        <taxon>Endopterygota</taxon>
        <taxon>Lepidoptera</taxon>
        <taxon>Glossata</taxon>
        <taxon>Ditrysia</taxon>
        <taxon>Noctuoidea</taxon>
        <taxon>Erebidae</taxon>
        <taxon>Arctiinae</taxon>
        <taxon>Arctia</taxon>
    </lineage>
</organism>
<feature type="compositionally biased region" description="Basic and acidic residues" evidence="1">
    <location>
        <begin position="32"/>
        <end position="41"/>
    </location>
</feature>
<feature type="compositionally biased region" description="Acidic residues" evidence="1">
    <location>
        <begin position="14"/>
        <end position="31"/>
    </location>
</feature>
<dbReference type="Proteomes" id="UP000494106">
    <property type="component" value="Unassembled WGS sequence"/>
</dbReference>
<proteinExistence type="predicted"/>
<name>A0A8S0YZ63_ARCPL</name>
<comment type="caution">
    <text evidence="2">The sequence shown here is derived from an EMBL/GenBank/DDBJ whole genome shotgun (WGS) entry which is preliminary data.</text>
</comment>
<dbReference type="EMBL" id="CADEBC010000208">
    <property type="protein sequence ID" value="CAB3225821.1"/>
    <property type="molecule type" value="Genomic_DNA"/>
</dbReference>
<gene>
    <name evidence="2" type="ORF">APLA_LOCUS2603</name>
</gene>
<dbReference type="AlphaFoldDB" id="A0A8S0YZ63"/>
<evidence type="ECO:0000256" key="1">
    <source>
        <dbReference type="SAM" id="MobiDB-lite"/>
    </source>
</evidence>
<evidence type="ECO:0000313" key="2">
    <source>
        <dbReference type="EMBL" id="CAB3225821.1"/>
    </source>
</evidence>
<protein>
    <submittedName>
        <fullName evidence="2">Uncharacterized protein</fullName>
    </submittedName>
</protein>
<feature type="region of interest" description="Disordered" evidence="1">
    <location>
        <begin position="1"/>
        <end position="69"/>
    </location>
</feature>
<evidence type="ECO:0000313" key="3">
    <source>
        <dbReference type="Proteomes" id="UP000494106"/>
    </source>
</evidence>
<keyword evidence="3" id="KW-1185">Reference proteome</keyword>